<keyword evidence="4 14" id="KW-0489">Methyltransferase</keyword>
<dbReference type="InterPro" id="IPR006367">
    <property type="entry name" value="Sirohaem_synthase_N"/>
</dbReference>
<evidence type="ECO:0000313" key="19">
    <source>
        <dbReference type="Proteomes" id="UP001156691"/>
    </source>
</evidence>
<dbReference type="NCBIfam" id="TIGR01470">
    <property type="entry name" value="cysG_Nterm"/>
    <property type="match status" value="1"/>
</dbReference>
<evidence type="ECO:0000256" key="4">
    <source>
        <dbReference type="ARBA" id="ARBA00022603"/>
    </source>
</evidence>
<evidence type="ECO:0000256" key="14">
    <source>
        <dbReference type="RuleBase" id="RU003960"/>
    </source>
</evidence>
<feature type="domain" description="Sirohaem synthase dimerisation" evidence="17">
    <location>
        <begin position="231"/>
        <end position="274"/>
    </location>
</feature>
<protein>
    <submittedName>
        <fullName evidence="18">Siroheme synthase</fullName>
    </submittedName>
</protein>
<keyword evidence="19" id="KW-1185">Reference proteome</keyword>
<dbReference type="InterPro" id="IPR006366">
    <property type="entry name" value="CobA/CysG_C"/>
</dbReference>
<comment type="catalytic activity">
    <reaction evidence="13">
        <text>precorrin-2 + NAD(+) = sirohydrochlorin + NADH + 2 H(+)</text>
        <dbReference type="Rhea" id="RHEA:15613"/>
        <dbReference type="ChEBI" id="CHEBI:15378"/>
        <dbReference type="ChEBI" id="CHEBI:57540"/>
        <dbReference type="ChEBI" id="CHEBI:57945"/>
        <dbReference type="ChEBI" id="CHEBI:58351"/>
        <dbReference type="ChEBI" id="CHEBI:58827"/>
        <dbReference type="EC" id="1.3.1.76"/>
    </reaction>
</comment>
<dbReference type="InterPro" id="IPR035996">
    <property type="entry name" value="4pyrrol_Methylase_sf"/>
</dbReference>
<dbReference type="Gene3D" id="3.30.950.10">
    <property type="entry name" value="Methyltransferase, Cobalt-precorrin-4 Transmethylase, Domain 2"/>
    <property type="match status" value="1"/>
</dbReference>
<dbReference type="InterPro" id="IPR000878">
    <property type="entry name" value="4pyrrol_Mease"/>
</dbReference>
<feature type="region of interest" description="Disordered" evidence="15">
    <location>
        <begin position="81"/>
        <end position="126"/>
    </location>
</feature>
<dbReference type="InterPro" id="IPR037115">
    <property type="entry name" value="Sirohaem_synt_dimer_dom_sf"/>
</dbReference>
<dbReference type="SUPFAM" id="SSF75615">
    <property type="entry name" value="Siroheme synthase middle domains-like"/>
    <property type="match status" value="1"/>
</dbReference>
<dbReference type="InterPro" id="IPR036291">
    <property type="entry name" value="NAD(P)-bd_dom_sf"/>
</dbReference>
<dbReference type="SUPFAM" id="SSF53790">
    <property type="entry name" value="Tetrapyrrole methylase"/>
    <property type="match status" value="1"/>
</dbReference>
<dbReference type="InterPro" id="IPR014776">
    <property type="entry name" value="4pyrrole_Mease_sub2"/>
</dbReference>
<comment type="caution">
    <text evidence="18">The sequence shown here is derived from an EMBL/GenBank/DDBJ whole genome shotgun (WGS) entry which is preliminary data.</text>
</comment>
<keyword evidence="3" id="KW-0169">Cobalamin biosynthesis</keyword>
<dbReference type="PANTHER" id="PTHR45790">
    <property type="entry name" value="SIROHEME SYNTHASE-RELATED"/>
    <property type="match status" value="1"/>
</dbReference>
<keyword evidence="6" id="KW-0949">S-adenosyl-L-methionine</keyword>
<evidence type="ECO:0000256" key="7">
    <source>
        <dbReference type="ARBA" id="ARBA00023002"/>
    </source>
</evidence>
<evidence type="ECO:0000259" key="16">
    <source>
        <dbReference type="Pfam" id="PF00590"/>
    </source>
</evidence>
<evidence type="ECO:0000256" key="6">
    <source>
        <dbReference type="ARBA" id="ARBA00022691"/>
    </source>
</evidence>
<dbReference type="PANTHER" id="PTHR45790:SF3">
    <property type="entry name" value="S-ADENOSYL-L-METHIONINE-DEPENDENT UROPORPHYRINOGEN III METHYLTRANSFERASE, CHLOROPLASTIC"/>
    <property type="match status" value="1"/>
</dbReference>
<evidence type="ECO:0000256" key="2">
    <source>
        <dbReference type="ARBA" id="ARBA00005879"/>
    </source>
</evidence>
<accession>A0ABQ5W4K5</accession>
<evidence type="ECO:0000256" key="8">
    <source>
        <dbReference type="ARBA" id="ARBA00023027"/>
    </source>
</evidence>
<dbReference type="PIRSF" id="PIRSF036426">
    <property type="entry name" value="Sirohaem_synth"/>
    <property type="match status" value="1"/>
</dbReference>
<keyword evidence="8" id="KW-0520">NAD</keyword>
<evidence type="ECO:0000256" key="12">
    <source>
        <dbReference type="ARBA" id="ARBA00025705"/>
    </source>
</evidence>
<comment type="pathway">
    <text evidence="1">Porphyrin-containing compound metabolism; siroheme biosynthesis; sirohydrochlorin from precorrin-2: step 1/1.</text>
</comment>
<comment type="similarity">
    <text evidence="2 14">Belongs to the precorrin methyltransferase family.</text>
</comment>
<name>A0ABQ5W4K5_9HYPH</name>
<evidence type="ECO:0000256" key="1">
    <source>
        <dbReference type="ARBA" id="ARBA00005010"/>
    </source>
</evidence>
<dbReference type="SUPFAM" id="SSF51735">
    <property type="entry name" value="NAD(P)-binding Rossmann-fold domains"/>
    <property type="match status" value="1"/>
</dbReference>
<evidence type="ECO:0000256" key="13">
    <source>
        <dbReference type="ARBA" id="ARBA00047561"/>
    </source>
</evidence>
<evidence type="ECO:0000313" key="18">
    <source>
        <dbReference type="EMBL" id="GLQ54999.1"/>
    </source>
</evidence>
<evidence type="ECO:0000256" key="9">
    <source>
        <dbReference type="ARBA" id="ARBA00023239"/>
    </source>
</evidence>
<feature type="domain" description="Tetrapyrrole methylase" evidence="16">
    <location>
        <begin position="291"/>
        <end position="501"/>
    </location>
</feature>
<dbReference type="InterPro" id="IPR050161">
    <property type="entry name" value="Siro_Cobalamin_biosynth"/>
</dbReference>
<dbReference type="Proteomes" id="UP001156691">
    <property type="component" value="Unassembled WGS sequence"/>
</dbReference>
<dbReference type="Pfam" id="PF00590">
    <property type="entry name" value="TP_methylase"/>
    <property type="match status" value="1"/>
</dbReference>
<dbReference type="Gene3D" id="1.10.8.210">
    <property type="entry name" value="Sirohaem synthase, dimerisation domain"/>
    <property type="match status" value="1"/>
</dbReference>
<keyword evidence="7" id="KW-0560">Oxidoreductase</keyword>
<dbReference type="InterPro" id="IPR019478">
    <property type="entry name" value="Sirohaem_synthase_dimer_dom"/>
</dbReference>
<dbReference type="Gene3D" id="3.30.160.110">
    <property type="entry name" value="Siroheme synthase, domain 2"/>
    <property type="match status" value="1"/>
</dbReference>
<keyword evidence="10" id="KW-0627">Porphyrin biosynthesis</keyword>
<dbReference type="PROSITE" id="PS00839">
    <property type="entry name" value="SUMT_1"/>
    <property type="match status" value="1"/>
</dbReference>
<dbReference type="InterPro" id="IPR012409">
    <property type="entry name" value="Sirohaem_synth"/>
</dbReference>
<gene>
    <name evidence="18" type="primary">cysG</name>
    <name evidence="18" type="ORF">GCM10010862_22580</name>
</gene>
<keyword evidence="9" id="KW-0456">Lyase</keyword>
<dbReference type="NCBIfam" id="NF007922">
    <property type="entry name" value="PRK10637.1"/>
    <property type="match status" value="1"/>
</dbReference>
<evidence type="ECO:0000256" key="5">
    <source>
        <dbReference type="ARBA" id="ARBA00022679"/>
    </source>
</evidence>
<dbReference type="PROSITE" id="PS00840">
    <property type="entry name" value="SUMT_2"/>
    <property type="match status" value="1"/>
</dbReference>
<evidence type="ECO:0000256" key="11">
    <source>
        <dbReference type="ARBA" id="ARBA00023268"/>
    </source>
</evidence>
<keyword evidence="11" id="KW-0511">Multifunctional enzyme</keyword>
<evidence type="ECO:0000256" key="3">
    <source>
        <dbReference type="ARBA" id="ARBA00022573"/>
    </source>
</evidence>
<feature type="compositionally biased region" description="Basic and acidic residues" evidence="15">
    <location>
        <begin position="102"/>
        <end position="116"/>
    </location>
</feature>
<dbReference type="EMBL" id="BSNS01000011">
    <property type="protein sequence ID" value="GLQ54999.1"/>
    <property type="molecule type" value="Genomic_DNA"/>
</dbReference>
<keyword evidence="5 14" id="KW-0808">Transferase</keyword>
<dbReference type="Pfam" id="PF10414">
    <property type="entry name" value="CysG_dimeriser"/>
    <property type="match status" value="1"/>
</dbReference>
<evidence type="ECO:0000256" key="15">
    <source>
        <dbReference type="SAM" id="MobiDB-lite"/>
    </source>
</evidence>
<sequence length="547" mass="57699">MRIVSRQPNSSVPERMGALAVLPVFLTLTDKRAVVIGGGEPARWKAELLAAAGAHVEVFAPEDECCGEMLALAAQLRHRSPHPALRADPGSSPGQALSPEGRGADPLDAPGRHGDTHSVPSPLWGEGQGEGRLSFGTITLVPRHWTPADLAGAAIAVADIEDDTEAHAFTAAAHAAGVPYNVIDKPALCQFQFGSIVNRSPIVVGISTSGAAPILGQAVRRRIETLLPRTLSQWADTAAKIRDEVMERLAPGPERRAFWERFADMAFGAAPQADPERLIAAVADAAPAGHVTLVGAGPGDAELLTIKAVRALQSADVILFDDLVSTDVLELARREAKRLAVGKRAGRDSCRQEDINEMMLTLARQGKHVVRLKSGDPMIFGRAGEEIAMLEAHGIAVDVVPGITSALALAARLGVSLTHRDHAQSVRFVTGHSRKGSLPDSIDWRMLADPATTSVYYMSRRTLPDIVAELKAGGMRLATPVVIAASLGRPDERIWRGTLCEAVMAAEGFPLSAPTLFAVGEALAMAATAAPHEVQPPGVSPMKAQAG</sequence>
<dbReference type="InterPro" id="IPR003043">
    <property type="entry name" value="Uropor_MeTrfase_CS"/>
</dbReference>
<dbReference type="Gene3D" id="3.40.50.720">
    <property type="entry name" value="NAD(P)-binding Rossmann-like Domain"/>
    <property type="match status" value="1"/>
</dbReference>
<comment type="pathway">
    <text evidence="12">Porphyrin-containing compound metabolism; siroheme biosynthesis; precorrin-2 from uroporphyrinogen III: step 1/1.</text>
</comment>
<dbReference type="CDD" id="cd11642">
    <property type="entry name" value="SUMT"/>
    <property type="match status" value="1"/>
</dbReference>
<dbReference type="Gene3D" id="3.40.1010.10">
    <property type="entry name" value="Cobalt-precorrin-4 Transmethylase, Domain 1"/>
    <property type="match status" value="1"/>
</dbReference>
<reference evidence="19" key="1">
    <citation type="journal article" date="2019" name="Int. J. Syst. Evol. Microbiol.">
        <title>The Global Catalogue of Microorganisms (GCM) 10K type strain sequencing project: providing services to taxonomists for standard genome sequencing and annotation.</title>
        <authorList>
            <consortium name="The Broad Institute Genomics Platform"/>
            <consortium name="The Broad Institute Genome Sequencing Center for Infectious Disease"/>
            <person name="Wu L."/>
            <person name="Ma J."/>
        </authorList>
    </citation>
    <scope>NUCLEOTIDE SEQUENCE [LARGE SCALE GENOMIC DNA]</scope>
    <source>
        <strain evidence="19">NBRC 112416</strain>
    </source>
</reference>
<dbReference type="NCBIfam" id="TIGR01469">
    <property type="entry name" value="cobA_cysG_Cterm"/>
    <property type="match status" value="1"/>
</dbReference>
<organism evidence="18 19">
    <name type="scientific">Devosia nitrariae</name>
    <dbReference type="NCBI Taxonomy" id="2071872"/>
    <lineage>
        <taxon>Bacteria</taxon>
        <taxon>Pseudomonadati</taxon>
        <taxon>Pseudomonadota</taxon>
        <taxon>Alphaproteobacteria</taxon>
        <taxon>Hyphomicrobiales</taxon>
        <taxon>Devosiaceae</taxon>
        <taxon>Devosia</taxon>
    </lineage>
</organism>
<dbReference type="InterPro" id="IPR014777">
    <property type="entry name" value="4pyrrole_Mease_sub1"/>
</dbReference>
<evidence type="ECO:0000259" key="17">
    <source>
        <dbReference type="Pfam" id="PF10414"/>
    </source>
</evidence>
<dbReference type="NCBIfam" id="NF004790">
    <property type="entry name" value="PRK06136.1"/>
    <property type="match status" value="1"/>
</dbReference>
<proteinExistence type="inferred from homology"/>
<dbReference type="Pfam" id="PF13241">
    <property type="entry name" value="NAD_binding_7"/>
    <property type="match status" value="2"/>
</dbReference>
<evidence type="ECO:0000256" key="10">
    <source>
        <dbReference type="ARBA" id="ARBA00023244"/>
    </source>
</evidence>
<dbReference type="RefSeq" id="WP_284340441.1">
    <property type="nucleotide sequence ID" value="NZ_BSNS01000011.1"/>
</dbReference>